<protein>
    <submittedName>
        <fullName evidence="6">GNAT family N-acetyltransferase</fullName>
    </submittedName>
</protein>
<dbReference type="InterPro" id="IPR016181">
    <property type="entry name" value="Acyl_CoA_acyltransferase"/>
</dbReference>
<evidence type="ECO:0000256" key="1">
    <source>
        <dbReference type="ARBA" id="ARBA00009213"/>
    </source>
</evidence>
<dbReference type="InterPro" id="IPR051554">
    <property type="entry name" value="Acetyltransferase_Eis"/>
</dbReference>
<evidence type="ECO:0000256" key="4">
    <source>
        <dbReference type="HAMAP-Rule" id="MF_01812"/>
    </source>
</evidence>
<comment type="similarity">
    <text evidence="1 4">Belongs to the acetyltransferase Eis family.</text>
</comment>
<dbReference type="SUPFAM" id="SSF55718">
    <property type="entry name" value="SCP-like"/>
    <property type="match status" value="1"/>
</dbReference>
<dbReference type="PANTHER" id="PTHR37817:SF1">
    <property type="entry name" value="N-ACETYLTRANSFERASE EIS"/>
    <property type="match status" value="1"/>
</dbReference>
<name>A0ABV6P1R6_9ACTN</name>
<dbReference type="NCBIfam" id="NF002367">
    <property type="entry name" value="PRK01346.1-4"/>
    <property type="match status" value="1"/>
</dbReference>
<keyword evidence="2 4" id="KW-0808">Transferase</keyword>
<sequence>MTDDLSPRTITEDEYRAVHRLVFRAFFTTPTDELAALDRPVLELDRTHAVFADGAPVATGTIQTRELSIPGGTVQAAHVTGVAVAPTYRRRGLLGKIMQAQFAAAAAAGEPVAALWASEGAIYGRYGYGPATWSVRYEADNREVSLAGPAGVGVPIREVEPLEGREAFAAVLDRARQGQPGLSGRPRALWERRLVNDPADRQAAAELQAVLAGPPGDPVGYALWRPFGNWGPAGAEGIVDVIELLATTLDGYAALWRFLLTMDLTRQVRYGVAGPGEPLPHLVADPRRLAARLGDGLWIRLIDLPAALAARRYAAPVDAVLEVTDQRIPANAGRWRLTAAGPDAPARCAATDAPADLTMDVRELGAAYLGGTSLGTLAAAGRVVEHRPGGLAAVATAFGWPVPPISIEVF</sequence>
<dbReference type="Pfam" id="PF13527">
    <property type="entry name" value="Acetyltransf_9"/>
    <property type="match status" value="1"/>
</dbReference>
<reference evidence="6 7" key="1">
    <citation type="submission" date="2024-09" db="EMBL/GenBank/DDBJ databases">
        <authorList>
            <person name="Sun Q."/>
            <person name="Mori K."/>
        </authorList>
    </citation>
    <scope>NUCLEOTIDE SEQUENCE [LARGE SCALE GENOMIC DNA]</scope>
    <source>
        <strain evidence="6 7">TBRC 2205</strain>
    </source>
</reference>
<evidence type="ECO:0000256" key="3">
    <source>
        <dbReference type="ARBA" id="ARBA00023315"/>
    </source>
</evidence>
<dbReference type="InterPro" id="IPR036527">
    <property type="entry name" value="SCP2_sterol-bd_dom_sf"/>
</dbReference>
<dbReference type="PROSITE" id="PS51186">
    <property type="entry name" value="GNAT"/>
    <property type="match status" value="1"/>
</dbReference>
<dbReference type="Proteomes" id="UP001589894">
    <property type="component" value="Unassembled WGS sequence"/>
</dbReference>
<feature type="binding site" evidence="4">
    <location>
        <begin position="90"/>
        <end position="95"/>
    </location>
    <ligand>
        <name>acetyl-CoA</name>
        <dbReference type="ChEBI" id="CHEBI:57288"/>
    </ligand>
</feature>
<feature type="binding site" evidence="4">
    <location>
        <begin position="82"/>
        <end position="84"/>
    </location>
    <ligand>
        <name>acetyl-CoA</name>
        <dbReference type="ChEBI" id="CHEBI:57288"/>
    </ligand>
</feature>
<dbReference type="RefSeq" id="WP_377340776.1">
    <property type="nucleotide sequence ID" value="NZ_JBHLUE010000016.1"/>
</dbReference>
<evidence type="ECO:0000259" key="5">
    <source>
        <dbReference type="PROSITE" id="PS51186"/>
    </source>
</evidence>
<gene>
    <name evidence="6" type="ORF">ACFFHU_19150</name>
</gene>
<organism evidence="6 7">
    <name type="scientific">Plantactinospora siamensis</name>
    <dbReference type="NCBI Taxonomy" id="555372"/>
    <lineage>
        <taxon>Bacteria</taxon>
        <taxon>Bacillati</taxon>
        <taxon>Actinomycetota</taxon>
        <taxon>Actinomycetes</taxon>
        <taxon>Micromonosporales</taxon>
        <taxon>Micromonosporaceae</taxon>
        <taxon>Plantactinospora</taxon>
    </lineage>
</organism>
<dbReference type="HAMAP" id="MF_01812">
    <property type="entry name" value="Eis"/>
    <property type="match status" value="1"/>
</dbReference>
<feature type="binding site" evidence="4">
    <location>
        <begin position="118"/>
        <end position="119"/>
    </location>
    <ligand>
        <name>acetyl-CoA</name>
        <dbReference type="ChEBI" id="CHEBI:57288"/>
    </ligand>
</feature>
<evidence type="ECO:0000256" key="2">
    <source>
        <dbReference type="ARBA" id="ARBA00022679"/>
    </source>
</evidence>
<dbReference type="EMBL" id="JBHLUE010000016">
    <property type="protein sequence ID" value="MFC0566243.1"/>
    <property type="molecule type" value="Genomic_DNA"/>
</dbReference>
<evidence type="ECO:0000313" key="7">
    <source>
        <dbReference type="Proteomes" id="UP001589894"/>
    </source>
</evidence>
<comment type="subunit">
    <text evidence="4">Homohexamer; trimer of dimers.</text>
</comment>
<dbReference type="InterPro" id="IPR000182">
    <property type="entry name" value="GNAT_dom"/>
</dbReference>
<dbReference type="Pfam" id="PF17668">
    <property type="entry name" value="Acetyltransf_17"/>
    <property type="match status" value="1"/>
</dbReference>
<feature type="active site" description="Proton donor" evidence="4">
    <location>
        <position position="123"/>
    </location>
</feature>
<dbReference type="InterPro" id="IPR025559">
    <property type="entry name" value="Eis_dom"/>
</dbReference>
<dbReference type="Gene3D" id="3.30.1050.10">
    <property type="entry name" value="SCP2 sterol-binding domain"/>
    <property type="match status" value="1"/>
</dbReference>
<keyword evidence="7" id="KW-1185">Reference proteome</keyword>
<feature type="domain" description="N-acetyltransferase" evidence="5">
    <location>
        <begin position="5"/>
        <end position="151"/>
    </location>
</feature>
<proteinExistence type="inferred from homology"/>
<dbReference type="InterPro" id="IPR022902">
    <property type="entry name" value="NAcTrfase_Eis"/>
</dbReference>
<dbReference type="Gene3D" id="3.40.630.30">
    <property type="match status" value="2"/>
</dbReference>
<dbReference type="Pfam" id="PF13530">
    <property type="entry name" value="SCP2_2"/>
    <property type="match status" value="1"/>
</dbReference>
<dbReference type="InterPro" id="IPR041380">
    <property type="entry name" value="Acetyltransf_17"/>
</dbReference>
<dbReference type="SUPFAM" id="SSF55729">
    <property type="entry name" value="Acyl-CoA N-acyltransferases (Nat)"/>
    <property type="match status" value="1"/>
</dbReference>
<comment type="caution">
    <text evidence="6">The sequence shown here is derived from an EMBL/GenBank/DDBJ whole genome shotgun (WGS) entry which is preliminary data.</text>
</comment>
<accession>A0ABV6P1R6</accession>
<evidence type="ECO:0000313" key="6">
    <source>
        <dbReference type="EMBL" id="MFC0566243.1"/>
    </source>
</evidence>
<dbReference type="PANTHER" id="PTHR37817">
    <property type="entry name" value="N-ACETYLTRANSFERASE EIS"/>
    <property type="match status" value="1"/>
</dbReference>
<feature type="active site" description="Proton acceptor; via carboxylate" evidence="4">
    <location>
        <position position="410"/>
    </location>
</feature>
<keyword evidence="3 4" id="KW-0012">Acyltransferase</keyword>